<dbReference type="HAMAP" id="MF_01274">
    <property type="entry name" value="Pantothen_kinase_3"/>
    <property type="match status" value="1"/>
</dbReference>
<dbReference type="CDD" id="cd24015">
    <property type="entry name" value="ASKHA_NBD_PanK-III"/>
    <property type="match status" value="1"/>
</dbReference>
<dbReference type="GO" id="GO:0046872">
    <property type="term" value="F:metal ion binding"/>
    <property type="evidence" value="ECO:0007669"/>
    <property type="project" value="UniProtKB-KW"/>
</dbReference>
<evidence type="ECO:0000256" key="5">
    <source>
        <dbReference type="ARBA" id="ARBA00011738"/>
    </source>
</evidence>
<dbReference type="AlphaFoldDB" id="A0A7C4XTB8"/>
<evidence type="ECO:0000256" key="9">
    <source>
        <dbReference type="ARBA" id="ARBA00022741"/>
    </source>
</evidence>
<evidence type="ECO:0000256" key="2">
    <source>
        <dbReference type="ARBA" id="ARBA00001958"/>
    </source>
</evidence>
<evidence type="ECO:0000256" key="16">
    <source>
        <dbReference type="HAMAP-Rule" id="MF_01274"/>
    </source>
</evidence>
<comment type="caution">
    <text evidence="17">The sequence shown here is derived from an EMBL/GenBank/DDBJ whole genome shotgun (WGS) entry which is preliminary data.</text>
</comment>
<evidence type="ECO:0000256" key="10">
    <source>
        <dbReference type="ARBA" id="ARBA00022777"/>
    </source>
</evidence>
<evidence type="ECO:0000256" key="1">
    <source>
        <dbReference type="ARBA" id="ARBA00001206"/>
    </source>
</evidence>
<dbReference type="InterPro" id="IPR043129">
    <property type="entry name" value="ATPase_NBD"/>
</dbReference>
<dbReference type="GO" id="GO:0005524">
    <property type="term" value="F:ATP binding"/>
    <property type="evidence" value="ECO:0007669"/>
    <property type="project" value="UniProtKB-UniRule"/>
</dbReference>
<dbReference type="SUPFAM" id="SSF53067">
    <property type="entry name" value="Actin-like ATPase domain"/>
    <property type="match status" value="2"/>
</dbReference>
<feature type="binding site" evidence="16">
    <location>
        <position position="184"/>
    </location>
    <ligand>
        <name>substrate</name>
    </ligand>
</feature>
<dbReference type="NCBIfam" id="TIGR00671">
    <property type="entry name" value="baf"/>
    <property type="match status" value="1"/>
</dbReference>
<accession>A0A7C4XTB8</accession>
<keyword evidence="11 16" id="KW-0067">ATP-binding</keyword>
<comment type="caution">
    <text evidence="16">Lacks conserved residue(s) required for the propagation of feature annotation.</text>
</comment>
<evidence type="ECO:0000256" key="13">
    <source>
        <dbReference type="ARBA" id="ARBA00022993"/>
    </source>
</evidence>
<dbReference type="Pfam" id="PF03309">
    <property type="entry name" value="Pan_kinase"/>
    <property type="match status" value="1"/>
</dbReference>
<dbReference type="PANTHER" id="PTHR34265:SF1">
    <property type="entry name" value="TYPE III PANTOTHENATE KINASE"/>
    <property type="match status" value="1"/>
</dbReference>
<comment type="cofactor">
    <cofactor evidence="2">
        <name>K(+)</name>
        <dbReference type="ChEBI" id="CHEBI:29103"/>
    </cofactor>
</comment>
<dbReference type="NCBIfam" id="NF009848">
    <property type="entry name" value="PRK13318.1-6"/>
    <property type="match status" value="1"/>
</dbReference>
<evidence type="ECO:0000256" key="14">
    <source>
        <dbReference type="ARBA" id="ARBA00038036"/>
    </source>
</evidence>
<dbReference type="PANTHER" id="PTHR34265">
    <property type="entry name" value="TYPE III PANTOTHENATE KINASE"/>
    <property type="match status" value="1"/>
</dbReference>
<feature type="binding site" evidence="16">
    <location>
        <begin position="6"/>
        <end position="13"/>
    </location>
    <ligand>
        <name>ATP</name>
        <dbReference type="ChEBI" id="CHEBI:30616"/>
    </ligand>
</feature>
<keyword evidence="8 16" id="KW-0808">Transferase</keyword>
<keyword evidence="16" id="KW-0479">Metal-binding</keyword>
<evidence type="ECO:0000313" key="17">
    <source>
        <dbReference type="EMBL" id="HGW60077.1"/>
    </source>
</evidence>
<dbReference type="GO" id="GO:0015937">
    <property type="term" value="P:coenzyme A biosynthetic process"/>
    <property type="evidence" value="ECO:0007669"/>
    <property type="project" value="UniProtKB-UniRule"/>
</dbReference>
<comment type="function">
    <text evidence="16">Catalyzes the phosphorylation of pantothenate (Pan), the first step in CoA biosynthesis.</text>
</comment>
<comment type="subunit">
    <text evidence="5 16">Homodimer.</text>
</comment>
<evidence type="ECO:0000256" key="12">
    <source>
        <dbReference type="ARBA" id="ARBA00022958"/>
    </source>
</evidence>
<reference evidence="17" key="1">
    <citation type="journal article" date="2020" name="mSystems">
        <title>Genome- and Community-Level Interaction Insights into Carbon Utilization and Element Cycling Functions of Hydrothermarchaeota in Hydrothermal Sediment.</title>
        <authorList>
            <person name="Zhou Z."/>
            <person name="Liu Y."/>
            <person name="Xu W."/>
            <person name="Pan J."/>
            <person name="Luo Z.H."/>
            <person name="Li M."/>
        </authorList>
    </citation>
    <scope>NUCLEOTIDE SEQUENCE [LARGE SCALE GENOMIC DNA]</scope>
    <source>
        <strain evidence="17">SpSt-794</strain>
    </source>
</reference>
<comment type="pathway">
    <text evidence="4 16">Cofactor biosynthesis; coenzyme A biosynthesis; CoA from (R)-pantothenate: step 1/5.</text>
</comment>
<keyword evidence="12 16" id="KW-0630">Potassium</keyword>
<sequence length="258" mass="28383">MVIAIDIGNTNIMFGFFVDGELIDTLRIATDSGRTSDEYRLMLLQFLDFENLSHEIEDFTISSVVPSLTPVFRAVSKKLAGREPILVGADLPIGITFAVDEPQHVGADRICDIFQAHKLFPDENVVVVDFGTATTFSVITKNGIFLGGPITIGILPASTELFRRTAQLPRIELVKPKSAIGKNTVEEMQSGVIYGFGGLVDRLIEHIEEEIKEGVKVIGTGGISHLMEGVSKRIEMFDKLLTIKGLFSIYEFVKGNTY</sequence>
<evidence type="ECO:0000256" key="15">
    <source>
        <dbReference type="ARBA" id="ARBA00040883"/>
    </source>
</evidence>
<dbReference type="UniPathway" id="UPA00241">
    <property type="reaction ID" value="UER00352"/>
</dbReference>
<comment type="cofactor">
    <cofactor evidence="16">
        <name>NH4(+)</name>
        <dbReference type="ChEBI" id="CHEBI:28938"/>
    </cofactor>
    <cofactor evidence="16">
        <name>K(+)</name>
        <dbReference type="ChEBI" id="CHEBI:29103"/>
    </cofactor>
    <text evidence="16">A monovalent cation. Ammonium or potassium.</text>
</comment>
<evidence type="ECO:0000256" key="4">
    <source>
        <dbReference type="ARBA" id="ARBA00005225"/>
    </source>
</evidence>
<comment type="subcellular location">
    <subcellularLocation>
        <location evidence="3 16">Cytoplasm</location>
    </subcellularLocation>
</comment>
<feature type="binding site" evidence="16">
    <location>
        <begin position="106"/>
        <end position="109"/>
    </location>
    <ligand>
        <name>substrate</name>
    </ligand>
</feature>
<evidence type="ECO:0000256" key="11">
    <source>
        <dbReference type="ARBA" id="ARBA00022840"/>
    </source>
</evidence>
<keyword evidence="7 16" id="KW-0963">Cytoplasm</keyword>
<dbReference type="Gene3D" id="3.30.420.40">
    <property type="match status" value="2"/>
</dbReference>
<gene>
    <name evidence="16" type="primary">coaX</name>
    <name evidence="17" type="ORF">ENV82_01365</name>
</gene>
<comment type="similarity">
    <text evidence="14 16">Belongs to the type III pantothenate kinase family.</text>
</comment>
<organism evidence="17">
    <name type="scientific">Caldisericum exile</name>
    <dbReference type="NCBI Taxonomy" id="693075"/>
    <lineage>
        <taxon>Bacteria</taxon>
        <taxon>Pseudomonadati</taxon>
        <taxon>Caldisericota/Cryosericota group</taxon>
        <taxon>Caldisericota</taxon>
        <taxon>Caldisericia</taxon>
        <taxon>Caldisericales</taxon>
        <taxon>Caldisericaceae</taxon>
        <taxon>Caldisericum</taxon>
    </lineage>
</organism>
<keyword evidence="13 16" id="KW-0173">Coenzyme A biosynthesis</keyword>
<evidence type="ECO:0000256" key="8">
    <source>
        <dbReference type="ARBA" id="ARBA00022679"/>
    </source>
</evidence>
<dbReference type="EC" id="2.7.1.33" evidence="6 16"/>
<evidence type="ECO:0000256" key="7">
    <source>
        <dbReference type="ARBA" id="ARBA00022490"/>
    </source>
</evidence>
<evidence type="ECO:0000256" key="3">
    <source>
        <dbReference type="ARBA" id="ARBA00004496"/>
    </source>
</evidence>
<feature type="binding site" evidence="16">
    <location>
        <position position="129"/>
    </location>
    <ligand>
        <name>K(+)</name>
        <dbReference type="ChEBI" id="CHEBI:29103"/>
    </ligand>
</feature>
<dbReference type="EMBL" id="DTHV01000040">
    <property type="protein sequence ID" value="HGW60077.1"/>
    <property type="molecule type" value="Genomic_DNA"/>
</dbReference>
<dbReference type="InterPro" id="IPR004619">
    <property type="entry name" value="Type_III_PanK"/>
</dbReference>
<evidence type="ECO:0000256" key="6">
    <source>
        <dbReference type="ARBA" id="ARBA00012102"/>
    </source>
</evidence>
<proteinExistence type="inferred from homology"/>
<feature type="binding site" evidence="16">
    <location>
        <position position="132"/>
    </location>
    <ligand>
        <name>ATP</name>
        <dbReference type="ChEBI" id="CHEBI:30616"/>
    </ligand>
</feature>
<dbReference type="GO" id="GO:0005737">
    <property type="term" value="C:cytoplasm"/>
    <property type="evidence" value="ECO:0007669"/>
    <property type="project" value="UniProtKB-SubCell"/>
</dbReference>
<feature type="active site" description="Proton acceptor" evidence="16">
    <location>
        <position position="108"/>
    </location>
</feature>
<keyword evidence="9 16" id="KW-0547">Nucleotide-binding</keyword>
<dbReference type="GO" id="GO:0004594">
    <property type="term" value="F:pantothenate kinase activity"/>
    <property type="evidence" value="ECO:0007669"/>
    <property type="project" value="UniProtKB-UniRule"/>
</dbReference>
<dbReference type="NCBIfam" id="NF009855">
    <property type="entry name" value="PRK13321.1"/>
    <property type="match status" value="1"/>
</dbReference>
<name>A0A7C4XTB8_9BACT</name>
<protein>
    <recommendedName>
        <fullName evidence="15 16">Type III pantothenate kinase</fullName>
        <ecNumber evidence="6 16">2.7.1.33</ecNumber>
    </recommendedName>
    <alternativeName>
        <fullName evidence="16">PanK-III</fullName>
    </alternativeName>
    <alternativeName>
        <fullName evidence="16">Pantothenic acid kinase</fullName>
    </alternativeName>
</protein>
<keyword evidence="10 16" id="KW-0418">Kinase</keyword>
<comment type="catalytic activity">
    <reaction evidence="1 16">
        <text>(R)-pantothenate + ATP = (R)-4'-phosphopantothenate + ADP + H(+)</text>
        <dbReference type="Rhea" id="RHEA:16373"/>
        <dbReference type="ChEBI" id="CHEBI:10986"/>
        <dbReference type="ChEBI" id="CHEBI:15378"/>
        <dbReference type="ChEBI" id="CHEBI:29032"/>
        <dbReference type="ChEBI" id="CHEBI:30616"/>
        <dbReference type="ChEBI" id="CHEBI:456216"/>
        <dbReference type="EC" id="2.7.1.33"/>
    </reaction>
</comment>